<evidence type="ECO:0000313" key="2">
    <source>
        <dbReference type="EMBL" id="RDD65213.1"/>
    </source>
</evidence>
<feature type="chain" id="PRO_5016804120" description="UrcA family protein" evidence="1">
    <location>
        <begin position="25"/>
        <end position="101"/>
    </location>
</feature>
<organism evidence="2 3">
    <name type="scientific">Thalassococcus profundi</name>
    <dbReference type="NCBI Taxonomy" id="2282382"/>
    <lineage>
        <taxon>Bacteria</taxon>
        <taxon>Pseudomonadati</taxon>
        <taxon>Pseudomonadota</taxon>
        <taxon>Alphaproteobacteria</taxon>
        <taxon>Rhodobacterales</taxon>
        <taxon>Roseobacteraceae</taxon>
        <taxon>Thalassococcus</taxon>
    </lineage>
</organism>
<comment type="caution">
    <text evidence="2">The sequence shown here is derived from an EMBL/GenBank/DDBJ whole genome shotgun (WGS) entry which is preliminary data.</text>
</comment>
<reference evidence="2 3" key="1">
    <citation type="submission" date="2018-07" db="EMBL/GenBank/DDBJ databases">
        <title>Thalassococcus profundi sp. nov., a marine bacterium isolated from deep seawater of Okinawa Trough.</title>
        <authorList>
            <person name="Yu M."/>
        </authorList>
    </citation>
    <scope>NUCLEOTIDE SEQUENCE [LARGE SCALE GENOMIC DNA]</scope>
    <source>
        <strain evidence="2 3">WRAS1</strain>
    </source>
</reference>
<accession>A0A369TIS8</accession>
<dbReference type="AlphaFoldDB" id="A0A369TIS8"/>
<evidence type="ECO:0000256" key="1">
    <source>
        <dbReference type="SAM" id="SignalP"/>
    </source>
</evidence>
<dbReference type="RefSeq" id="WP_114512032.1">
    <property type="nucleotide sequence ID" value="NZ_QPMK01000014.1"/>
</dbReference>
<dbReference type="Proteomes" id="UP000253977">
    <property type="component" value="Unassembled WGS sequence"/>
</dbReference>
<feature type="signal peptide" evidence="1">
    <location>
        <begin position="1"/>
        <end position="24"/>
    </location>
</feature>
<evidence type="ECO:0008006" key="4">
    <source>
        <dbReference type="Google" id="ProtNLM"/>
    </source>
</evidence>
<protein>
    <recommendedName>
        <fullName evidence="4">UrcA family protein</fullName>
    </recommendedName>
</protein>
<sequence length="101" mass="10688">MARCPAGLLALVVMGSVLSLPAAAQDLTMKVDRDEAQNGAYAVRIEVRRIAGRDMREADLPRAEREAQGFACRRGDAFDALAGSEIRDGAAVVTVNCRVGG</sequence>
<keyword evidence="3" id="KW-1185">Reference proteome</keyword>
<gene>
    <name evidence="2" type="ORF">DU478_16275</name>
</gene>
<proteinExistence type="predicted"/>
<dbReference type="EMBL" id="QPMK01000014">
    <property type="protein sequence ID" value="RDD65213.1"/>
    <property type="molecule type" value="Genomic_DNA"/>
</dbReference>
<keyword evidence="1" id="KW-0732">Signal</keyword>
<evidence type="ECO:0000313" key="3">
    <source>
        <dbReference type="Proteomes" id="UP000253977"/>
    </source>
</evidence>
<name>A0A369TIS8_9RHOB</name>